<dbReference type="SUPFAM" id="SSF54862">
    <property type="entry name" value="4Fe-4S ferredoxins"/>
    <property type="match status" value="2"/>
</dbReference>
<keyword evidence="5 10" id="KW-1278">Translocase</keyword>
<dbReference type="GO" id="GO:0022900">
    <property type="term" value="P:electron transport chain"/>
    <property type="evidence" value="ECO:0007669"/>
    <property type="project" value="UniProtKB-UniRule"/>
</dbReference>
<feature type="domain" description="4Fe-4S ferredoxin-type" evidence="11">
    <location>
        <begin position="129"/>
        <end position="158"/>
    </location>
</feature>
<dbReference type="EMBL" id="DVMN01000059">
    <property type="protein sequence ID" value="HIU21291.1"/>
    <property type="molecule type" value="Genomic_DNA"/>
</dbReference>
<evidence type="ECO:0000256" key="9">
    <source>
        <dbReference type="ARBA" id="ARBA00023136"/>
    </source>
</evidence>
<dbReference type="Proteomes" id="UP000824088">
    <property type="component" value="Unassembled WGS sequence"/>
</dbReference>
<dbReference type="Gene3D" id="1.10.15.40">
    <property type="entry name" value="Electron transport complex subunit B, putative Fe-S cluster"/>
    <property type="match status" value="1"/>
</dbReference>
<feature type="binding site" evidence="10">
    <location>
        <position position="174"/>
    </location>
    <ligand>
        <name>[4Fe-4S] cluster</name>
        <dbReference type="ChEBI" id="CHEBI:49883"/>
        <label>3</label>
    </ligand>
</feature>
<feature type="binding site" evidence="10">
    <location>
        <position position="171"/>
    </location>
    <ligand>
        <name>[4Fe-4S] cluster</name>
        <dbReference type="ChEBI" id="CHEBI:49883"/>
        <label>3</label>
    </ligand>
</feature>
<dbReference type="GO" id="GO:0005886">
    <property type="term" value="C:plasma membrane"/>
    <property type="evidence" value="ECO:0007669"/>
    <property type="project" value="UniProtKB-SubCell"/>
</dbReference>
<feature type="binding site" evidence="10">
    <location>
        <position position="134"/>
    </location>
    <ligand>
        <name>[4Fe-4S] cluster</name>
        <dbReference type="ChEBI" id="CHEBI:49883"/>
        <label>2</label>
    </ligand>
</feature>
<gene>
    <name evidence="10" type="primary">rnfB</name>
    <name evidence="13" type="ORF">IAD51_03495</name>
</gene>
<dbReference type="PROSITE" id="PS00198">
    <property type="entry name" value="4FE4S_FER_1"/>
    <property type="match status" value="1"/>
</dbReference>
<feature type="domain" description="4Fe-4S ferredoxin-type" evidence="11">
    <location>
        <begin position="159"/>
        <end position="188"/>
    </location>
</feature>
<feature type="binding site" evidence="10">
    <location>
        <position position="56"/>
    </location>
    <ligand>
        <name>[4Fe-4S] cluster</name>
        <dbReference type="ChEBI" id="CHEBI:49883"/>
        <label>1</label>
    </ligand>
</feature>
<comment type="similarity">
    <text evidence="10">Belongs to the 4Fe4S bacterial-type ferredoxin family. RnfB subfamily.</text>
</comment>
<comment type="subunit">
    <text evidence="10">The complex is composed of six subunits: RnfA, RnfB, RnfC, RnfD, RnfE and RnfG.</text>
</comment>
<evidence type="ECO:0000256" key="6">
    <source>
        <dbReference type="ARBA" id="ARBA00022982"/>
    </source>
</evidence>
<feature type="binding site" evidence="10">
    <location>
        <position position="48"/>
    </location>
    <ligand>
        <name>[4Fe-4S] cluster</name>
        <dbReference type="ChEBI" id="CHEBI:49883"/>
        <label>1</label>
    </ligand>
</feature>
<feature type="domain" description="4Fe-4S ferredoxin-type" evidence="11">
    <location>
        <begin position="204"/>
        <end position="233"/>
    </location>
</feature>
<feature type="binding site" evidence="10">
    <location>
        <position position="178"/>
    </location>
    <ligand>
        <name>[4Fe-4S] cluster</name>
        <dbReference type="ChEBI" id="CHEBI:49883"/>
        <label>2</label>
    </ligand>
</feature>
<evidence type="ECO:0000259" key="12">
    <source>
        <dbReference type="PROSITE" id="PS51656"/>
    </source>
</evidence>
<sequence>MTILWSALVLLALAAVFGILLAVLGKKFAVKENEKEKEIRSHLSGANCGACGYAGCDAFAKALAEGKADVNSCSATAASEKKIIGEILGVSVDAAETKIVVACNGGNAAKDKYEYMGYGNCRSMELLGGGRKVCPWGCLGMGSCTDACPEHAIDVRDGGYAEVDREKCIVCGKCVAACPKKLIKRVPADAKVYIACSNCLRGGKEVKAMCANGCLGCGLCAKLCPAHAITMTDNLPVIDYSKCTGCGLCASKCPAKCIKHCD</sequence>
<evidence type="ECO:0000256" key="4">
    <source>
        <dbReference type="ARBA" id="ARBA00022737"/>
    </source>
</evidence>
<dbReference type="GO" id="GO:0046872">
    <property type="term" value="F:metal ion binding"/>
    <property type="evidence" value="ECO:0007669"/>
    <property type="project" value="UniProtKB-KW"/>
</dbReference>
<evidence type="ECO:0000256" key="8">
    <source>
        <dbReference type="ARBA" id="ARBA00023014"/>
    </source>
</evidence>
<keyword evidence="7 10" id="KW-0408">Iron</keyword>
<keyword evidence="8 10" id="KW-0411">Iron-sulfur</keyword>
<proteinExistence type="inferred from homology"/>
<keyword evidence="6 10" id="KW-0249">Electron transport</keyword>
<feature type="binding site" evidence="10">
    <location>
        <position position="148"/>
    </location>
    <ligand>
        <name>[4Fe-4S] cluster</name>
        <dbReference type="ChEBI" id="CHEBI:49883"/>
        <label>3</label>
    </ligand>
</feature>
<dbReference type="PROSITE" id="PS51379">
    <property type="entry name" value="4FE4S_FER_2"/>
    <property type="match status" value="4"/>
</dbReference>
<feature type="binding site" evidence="10">
    <location>
        <position position="51"/>
    </location>
    <ligand>
        <name>[4Fe-4S] cluster</name>
        <dbReference type="ChEBI" id="CHEBI:49883"/>
        <label>1</label>
    </ligand>
</feature>
<comment type="cofactor">
    <cofactor evidence="10">
        <name>[4Fe-4S] cluster</name>
        <dbReference type="ChEBI" id="CHEBI:49883"/>
    </cofactor>
    <text evidence="10">Binds 3 [4Fe-4S] clusters.</text>
</comment>
<keyword evidence="3 10" id="KW-0479">Metal-binding</keyword>
<keyword evidence="1 10" id="KW-0813">Transport</keyword>
<dbReference type="PROSITE" id="PS51656">
    <property type="entry name" value="4FE4S"/>
    <property type="match status" value="1"/>
</dbReference>
<dbReference type="InterPro" id="IPR010207">
    <property type="entry name" value="Elect_transpt_cplx_RnfB/RsxB"/>
</dbReference>
<dbReference type="InterPro" id="IPR050395">
    <property type="entry name" value="4Fe4S_Ferredoxin_RnfB"/>
</dbReference>
<dbReference type="GO" id="GO:0051539">
    <property type="term" value="F:4 iron, 4 sulfur cluster binding"/>
    <property type="evidence" value="ECO:0007669"/>
    <property type="project" value="UniProtKB-UniRule"/>
</dbReference>
<evidence type="ECO:0000256" key="5">
    <source>
        <dbReference type="ARBA" id="ARBA00022967"/>
    </source>
</evidence>
<evidence type="ECO:0000313" key="14">
    <source>
        <dbReference type="Proteomes" id="UP000824088"/>
    </source>
</evidence>
<feature type="region of interest" description="Hydrophobic" evidence="10">
    <location>
        <begin position="1"/>
        <end position="25"/>
    </location>
</feature>
<dbReference type="Pfam" id="PF13187">
    <property type="entry name" value="Fer4_9"/>
    <property type="match status" value="1"/>
</dbReference>
<comment type="subcellular location">
    <subcellularLocation>
        <location evidence="10">Cell membrane</location>
    </subcellularLocation>
</comment>
<dbReference type="PANTHER" id="PTHR43560:SF1">
    <property type="entry name" value="ION-TRANSLOCATING OXIDOREDUCTASE COMPLEX SUBUNIT B"/>
    <property type="match status" value="1"/>
</dbReference>
<evidence type="ECO:0000259" key="11">
    <source>
        <dbReference type="PROSITE" id="PS51379"/>
    </source>
</evidence>
<feature type="domain" description="4Fe-4S ferredoxin-type" evidence="11">
    <location>
        <begin position="234"/>
        <end position="262"/>
    </location>
</feature>
<accession>A0A9D1L286</accession>
<dbReference type="GO" id="GO:0009055">
    <property type="term" value="F:electron transfer activity"/>
    <property type="evidence" value="ECO:0007669"/>
    <property type="project" value="InterPro"/>
</dbReference>
<feature type="binding site" evidence="10">
    <location>
        <position position="168"/>
    </location>
    <ligand>
        <name>[4Fe-4S] cluster</name>
        <dbReference type="ChEBI" id="CHEBI:49883"/>
        <label>3</label>
    </ligand>
</feature>
<dbReference type="InterPro" id="IPR017896">
    <property type="entry name" value="4Fe4S_Fe-S-bd"/>
</dbReference>
<keyword evidence="10" id="KW-1003">Cell membrane</keyword>
<evidence type="ECO:0000256" key="2">
    <source>
        <dbReference type="ARBA" id="ARBA00022485"/>
    </source>
</evidence>
<evidence type="ECO:0000256" key="10">
    <source>
        <dbReference type="HAMAP-Rule" id="MF_00463"/>
    </source>
</evidence>
<dbReference type="InterPro" id="IPR007202">
    <property type="entry name" value="4Fe-4S_dom"/>
</dbReference>
<dbReference type="EC" id="7.-.-.-" evidence="10"/>
<keyword evidence="2 10" id="KW-0004">4Fe-4S</keyword>
<keyword evidence="4 10" id="KW-0677">Repeat</keyword>
<dbReference type="Gene3D" id="3.30.70.20">
    <property type="match status" value="2"/>
</dbReference>
<feature type="binding site" evidence="10">
    <location>
        <position position="138"/>
    </location>
    <ligand>
        <name>[4Fe-4S] cluster</name>
        <dbReference type="ChEBI" id="CHEBI:49883"/>
        <label>2</label>
    </ligand>
</feature>
<evidence type="ECO:0000313" key="13">
    <source>
        <dbReference type="EMBL" id="HIU21291.1"/>
    </source>
</evidence>
<feature type="binding site" evidence="10">
    <location>
        <position position="144"/>
    </location>
    <ligand>
        <name>[4Fe-4S] cluster</name>
        <dbReference type="ChEBI" id="CHEBI:49883"/>
        <label>2</label>
    </ligand>
</feature>
<evidence type="ECO:0000256" key="3">
    <source>
        <dbReference type="ARBA" id="ARBA00022723"/>
    </source>
</evidence>
<dbReference type="HAMAP" id="MF_00463">
    <property type="entry name" value="RsxB_RnfB"/>
    <property type="match status" value="1"/>
</dbReference>
<reference evidence="13" key="2">
    <citation type="journal article" date="2021" name="PeerJ">
        <title>Extensive microbial diversity within the chicken gut microbiome revealed by metagenomics and culture.</title>
        <authorList>
            <person name="Gilroy R."/>
            <person name="Ravi A."/>
            <person name="Getino M."/>
            <person name="Pursley I."/>
            <person name="Horton D.L."/>
            <person name="Alikhan N.F."/>
            <person name="Baker D."/>
            <person name="Gharbi K."/>
            <person name="Hall N."/>
            <person name="Watson M."/>
            <person name="Adriaenssens E.M."/>
            <person name="Foster-Nyarko E."/>
            <person name="Jarju S."/>
            <person name="Secka A."/>
            <person name="Antonio M."/>
            <person name="Oren A."/>
            <person name="Chaudhuri R.R."/>
            <person name="La Ragione R."/>
            <person name="Hildebrand F."/>
            <person name="Pallen M.J."/>
        </authorList>
    </citation>
    <scope>NUCLEOTIDE SEQUENCE</scope>
    <source>
        <strain evidence="13">1063</strain>
    </source>
</reference>
<dbReference type="AlphaFoldDB" id="A0A9D1L286"/>
<comment type="caution">
    <text evidence="10">Lacks conserved residue(s) required for the propagation of feature annotation.</text>
</comment>
<organism evidence="13 14">
    <name type="scientific">Candidatus Limadaptatus stercorigallinarum</name>
    <dbReference type="NCBI Taxonomy" id="2840845"/>
    <lineage>
        <taxon>Bacteria</taxon>
        <taxon>Bacillati</taxon>
        <taxon>Bacillota</taxon>
        <taxon>Clostridia</taxon>
        <taxon>Eubacteriales</taxon>
        <taxon>Candidatus Limadaptatus</taxon>
    </lineage>
</organism>
<dbReference type="Pfam" id="PF12838">
    <property type="entry name" value="Fer4_7"/>
    <property type="match status" value="1"/>
</dbReference>
<name>A0A9D1L286_9FIRM</name>
<dbReference type="Pfam" id="PF04060">
    <property type="entry name" value="FeS"/>
    <property type="match status" value="1"/>
</dbReference>
<feature type="domain" description="4Fe-4S" evidence="12">
    <location>
        <begin position="31"/>
        <end position="90"/>
    </location>
</feature>
<protein>
    <recommendedName>
        <fullName evidence="10">Ion-translocating oxidoreductase complex subunit B</fullName>
        <ecNumber evidence="10">7.-.-.-</ecNumber>
    </recommendedName>
    <alternativeName>
        <fullName evidence="10">Rnf electron transport complex subunit B</fullName>
    </alternativeName>
</protein>
<dbReference type="CDD" id="cd10549">
    <property type="entry name" value="MtMvhB_like"/>
    <property type="match status" value="1"/>
</dbReference>
<comment type="caution">
    <text evidence="13">The sequence shown here is derived from an EMBL/GenBank/DDBJ whole genome shotgun (WGS) entry which is preliminary data.</text>
</comment>
<feature type="binding site" evidence="10">
    <location>
        <position position="73"/>
    </location>
    <ligand>
        <name>[4Fe-4S] cluster</name>
        <dbReference type="ChEBI" id="CHEBI:49883"/>
        <label>1</label>
    </ligand>
</feature>
<keyword evidence="9 10" id="KW-0472">Membrane</keyword>
<evidence type="ECO:0000256" key="7">
    <source>
        <dbReference type="ARBA" id="ARBA00023004"/>
    </source>
</evidence>
<comment type="function">
    <text evidence="10">Part of a membrane-bound complex that couples electron transfer with translocation of ions across the membrane.</text>
</comment>
<dbReference type="InterPro" id="IPR017900">
    <property type="entry name" value="4Fe4S_Fe_S_CS"/>
</dbReference>
<reference evidence="13" key="1">
    <citation type="submission" date="2020-10" db="EMBL/GenBank/DDBJ databases">
        <authorList>
            <person name="Gilroy R."/>
        </authorList>
    </citation>
    <scope>NUCLEOTIDE SEQUENCE</scope>
    <source>
        <strain evidence="13">1063</strain>
    </source>
</reference>
<dbReference type="PANTHER" id="PTHR43560">
    <property type="entry name" value="ION-TRANSLOCATING OXIDOREDUCTASE COMPLEX SUBUNIT B"/>
    <property type="match status" value="1"/>
</dbReference>
<evidence type="ECO:0000256" key="1">
    <source>
        <dbReference type="ARBA" id="ARBA00022448"/>
    </source>
</evidence>